<dbReference type="RefSeq" id="WP_266350490.1">
    <property type="nucleotide sequence ID" value="NZ_JAPKNG010000006.1"/>
</dbReference>
<protein>
    <submittedName>
        <fullName evidence="1">Uncharacterized protein</fullName>
    </submittedName>
</protein>
<reference evidence="1 2" key="1">
    <citation type="submission" date="2023-07" db="EMBL/GenBank/DDBJ databases">
        <title>Genomic Encyclopedia of Type Strains, Phase IV (KMG-IV): sequencing the most valuable type-strain genomes for metagenomic binning, comparative biology and taxonomic classification.</title>
        <authorList>
            <person name="Goeker M."/>
        </authorList>
    </citation>
    <scope>NUCLEOTIDE SEQUENCE [LARGE SCALE GENOMIC DNA]</scope>
    <source>
        <strain evidence="1 2">B6-8</strain>
    </source>
</reference>
<proteinExistence type="predicted"/>
<evidence type="ECO:0000313" key="1">
    <source>
        <dbReference type="EMBL" id="MDQ0439596.1"/>
    </source>
</evidence>
<comment type="caution">
    <text evidence="1">The sequence shown here is derived from an EMBL/GenBank/DDBJ whole genome shotgun (WGS) entry which is preliminary data.</text>
</comment>
<organism evidence="1 2">
    <name type="scientific">Kaistia dalseonensis</name>
    <dbReference type="NCBI Taxonomy" id="410840"/>
    <lineage>
        <taxon>Bacteria</taxon>
        <taxon>Pseudomonadati</taxon>
        <taxon>Pseudomonadota</taxon>
        <taxon>Alphaproteobacteria</taxon>
        <taxon>Hyphomicrobiales</taxon>
        <taxon>Kaistiaceae</taxon>
        <taxon>Kaistia</taxon>
    </lineage>
</organism>
<dbReference type="EMBL" id="JAUSVO010000006">
    <property type="protein sequence ID" value="MDQ0439596.1"/>
    <property type="molecule type" value="Genomic_DNA"/>
</dbReference>
<keyword evidence="2" id="KW-1185">Reference proteome</keyword>
<accession>A0ABU0HBB8</accession>
<sequence>MTEPTEDEEFEAFAEEYEEHREALFDLISDYADEHQVDDALLMGLLLDLTVTTRMMLYANSVEKPSASGLRLDLDRLLKDVGEHLREIKKDAEGFIAEVKSQREETN</sequence>
<name>A0ABU0HBB8_9HYPH</name>
<evidence type="ECO:0000313" key="2">
    <source>
        <dbReference type="Proteomes" id="UP001241603"/>
    </source>
</evidence>
<dbReference type="Proteomes" id="UP001241603">
    <property type="component" value="Unassembled WGS sequence"/>
</dbReference>
<gene>
    <name evidence="1" type="ORF">QO014_004002</name>
</gene>